<proteinExistence type="predicted"/>
<reference evidence="3 4" key="1">
    <citation type="submission" date="2021-01" db="EMBL/GenBank/DDBJ databases">
        <title>Whole genome shotgun sequence of Actinoplanes deccanensis NBRC 13994.</title>
        <authorList>
            <person name="Komaki H."/>
            <person name="Tamura T."/>
        </authorList>
    </citation>
    <scope>NUCLEOTIDE SEQUENCE [LARGE SCALE GENOMIC DNA]</scope>
    <source>
        <strain evidence="3 4">NBRC 13994</strain>
    </source>
</reference>
<evidence type="ECO:0000313" key="3">
    <source>
        <dbReference type="EMBL" id="GID71988.1"/>
    </source>
</evidence>
<protein>
    <submittedName>
        <fullName evidence="3">Uncharacterized protein</fullName>
    </submittedName>
</protein>
<feature type="region of interest" description="Disordered" evidence="1">
    <location>
        <begin position="340"/>
        <end position="370"/>
    </location>
</feature>
<keyword evidence="2" id="KW-1133">Transmembrane helix</keyword>
<feature type="transmembrane region" description="Helical" evidence="2">
    <location>
        <begin position="385"/>
        <end position="405"/>
    </location>
</feature>
<evidence type="ECO:0000256" key="1">
    <source>
        <dbReference type="SAM" id="MobiDB-lite"/>
    </source>
</evidence>
<name>A0ABQ3XW60_9ACTN</name>
<keyword evidence="2" id="KW-0812">Transmembrane</keyword>
<accession>A0ABQ3XW60</accession>
<dbReference type="Proteomes" id="UP000609879">
    <property type="component" value="Unassembled WGS sequence"/>
</dbReference>
<keyword evidence="4" id="KW-1185">Reference proteome</keyword>
<keyword evidence="2" id="KW-0472">Membrane</keyword>
<organism evidence="3 4">
    <name type="scientific">Paractinoplanes deccanensis</name>
    <dbReference type="NCBI Taxonomy" id="113561"/>
    <lineage>
        <taxon>Bacteria</taxon>
        <taxon>Bacillati</taxon>
        <taxon>Actinomycetota</taxon>
        <taxon>Actinomycetes</taxon>
        <taxon>Micromonosporales</taxon>
        <taxon>Micromonosporaceae</taxon>
        <taxon>Paractinoplanes</taxon>
    </lineage>
</organism>
<gene>
    <name evidence="3" type="ORF">Ade02nite_06290</name>
</gene>
<evidence type="ECO:0000313" key="4">
    <source>
        <dbReference type="Proteomes" id="UP000609879"/>
    </source>
</evidence>
<feature type="compositionally biased region" description="Gly residues" evidence="1">
    <location>
        <begin position="345"/>
        <end position="370"/>
    </location>
</feature>
<dbReference type="EMBL" id="BOMI01000009">
    <property type="protein sequence ID" value="GID71988.1"/>
    <property type="molecule type" value="Genomic_DNA"/>
</dbReference>
<sequence length="417" mass="42237">MWENFAAVLALAGPVAGVPSALPAPTEPAPANVTVAWASPAHDAVVVAWDETGDVRNRVALVLPDGSATAVATLTVEAGRPNVSELPGFGGLVDHDFRVAVTVVDDNDEVLSEPGLSPAFDTNRPPLPVIETVSPRADGTVAFSWRSGELVDTTPGDPLDVPAEVPARFIPVASFSDFNDYQELVPQPITATSFVVPDRQKPYNVGVRTPPNEWSFSGVSAPVHGTRVTATIPKKVPAGGKLTVTGKAISLVRACDPGPCWSIERADAGRLLRLESRAGAGAAWQPVATTRARADGAFTFGLKFPGARDYRVVAPAVDRSGDEAARAYFATPAVAIKAAPPASGGDNGGDGNNGGNGGNNDGGGNGSGGSGGGGGAGLPITGAPVAGPAVAGGLLVAFGVAFALAGRRRGRRSAQAR</sequence>
<evidence type="ECO:0000256" key="2">
    <source>
        <dbReference type="SAM" id="Phobius"/>
    </source>
</evidence>
<comment type="caution">
    <text evidence="3">The sequence shown here is derived from an EMBL/GenBank/DDBJ whole genome shotgun (WGS) entry which is preliminary data.</text>
</comment>
<dbReference type="RefSeq" id="WP_203759966.1">
    <property type="nucleotide sequence ID" value="NZ_BAAABO010000004.1"/>
</dbReference>